<sequence>MQSRRDQVQAQTYVLGRLTGALVSAEPDGLENPNRRMVVGAISGLLVAALVVAGFTIYGFIVPGGSSKWRAAGALVLEKETGTRYVFVDGTLRPVLNYSSARLLFEKEPKVVSVSTRSLKEVPHGQPVGIVGAPDALPAPGTVAAQAWTVCALANRDQAGALSTATTLTIERVVDGPRRDRPLGADDAIVATAAGESFLVWRGRRLRIAEPWLARVLGYDRSAFAVEAGWLESVPVGPDLAPLTIPGRGTAGPVIDGRQAHVGELFVARTASPPERRYLLQRDGLAELTPLAYTIAAADPETTKLYGGRPAVPFELSPGALAQLPVSRQAVLPAGLPETPPRLAEVAGGGTWCVRHTMADGGVEVTADLPVLASAAVRDGVGLTRTSRTAARVAVEPGVGGLVLAGRVDQAAGSGFYLVTDAGVKFPLASGAVAEQLGYPSAGARPVPRRLLEMLPTGPLLESALARR</sequence>
<dbReference type="PANTHER" id="PTHR40765">
    <property type="entry name" value="ESX-2 SECRETION SYSTEM ATPASE ECCB2"/>
    <property type="match status" value="1"/>
</dbReference>
<dbReference type="GO" id="GO:0005576">
    <property type="term" value="C:extracellular region"/>
    <property type="evidence" value="ECO:0007669"/>
    <property type="project" value="TreeGrafter"/>
</dbReference>
<accession>A0A495JED6</accession>
<dbReference type="AlphaFoldDB" id="A0A495JED6"/>
<keyword evidence="1" id="KW-0812">Transmembrane</keyword>
<dbReference type="Proteomes" id="UP000277671">
    <property type="component" value="Unassembled WGS sequence"/>
</dbReference>
<protein>
    <submittedName>
        <fullName evidence="2">Type VII secretion protein EccB</fullName>
    </submittedName>
</protein>
<name>A0A495JED6_9ACTN</name>
<dbReference type="InterPro" id="IPR007795">
    <property type="entry name" value="T7SS_EccB"/>
</dbReference>
<dbReference type="Pfam" id="PF05108">
    <property type="entry name" value="T7SS_ESX1_EccB"/>
    <property type="match status" value="1"/>
</dbReference>
<dbReference type="NCBIfam" id="TIGR03919">
    <property type="entry name" value="T7SS_EccB"/>
    <property type="match status" value="1"/>
</dbReference>
<keyword evidence="1" id="KW-1133">Transmembrane helix</keyword>
<dbReference type="Gene3D" id="3.30.2390.20">
    <property type="entry name" value="Type VII secretion system EccB, repeat 1 domain"/>
    <property type="match status" value="1"/>
</dbReference>
<gene>
    <name evidence="2" type="ORF">BDK92_1007</name>
</gene>
<evidence type="ECO:0000313" key="2">
    <source>
        <dbReference type="EMBL" id="RKR86742.1"/>
    </source>
</evidence>
<evidence type="ECO:0000313" key="3">
    <source>
        <dbReference type="Proteomes" id="UP000277671"/>
    </source>
</evidence>
<dbReference type="RefSeq" id="WP_121155002.1">
    <property type="nucleotide sequence ID" value="NZ_RBKT01000001.1"/>
</dbReference>
<comment type="caution">
    <text evidence="2">The sequence shown here is derived from an EMBL/GenBank/DDBJ whole genome shotgun (WGS) entry which is preliminary data.</text>
</comment>
<dbReference type="OrthoDB" id="3847604at2"/>
<keyword evidence="1" id="KW-0472">Membrane</keyword>
<dbReference type="PANTHER" id="PTHR40765:SF2">
    <property type="entry name" value="ESX-2 SECRETION SYSTEM ATPASE ECCB2"/>
    <property type="match status" value="1"/>
</dbReference>
<dbReference type="InterPro" id="IPR044857">
    <property type="entry name" value="T7SS_EccB_R1"/>
</dbReference>
<reference evidence="2 3" key="1">
    <citation type="submission" date="2018-10" db="EMBL/GenBank/DDBJ databases">
        <title>Sequencing the genomes of 1000 actinobacteria strains.</title>
        <authorList>
            <person name="Klenk H.-P."/>
        </authorList>
    </citation>
    <scope>NUCLEOTIDE SEQUENCE [LARGE SCALE GENOMIC DNA]</scope>
    <source>
        <strain evidence="2 3">DSM 45175</strain>
    </source>
</reference>
<feature type="transmembrane region" description="Helical" evidence="1">
    <location>
        <begin position="37"/>
        <end position="61"/>
    </location>
</feature>
<organism evidence="2 3">
    <name type="scientific">Micromonospora pisi</name>
    <dbReference type="NCBI Taxonomy" id="589240"/>
    <lineage>
        <taxon>Bacteria</taxon>
        <taxon>Bacillati</taxon>
        <taxon>Actinomycetota</taxon>
        <taxon>Actinomycetes</taxon>
        <taxon>Micromonosporales</taxon>
        <taxon>Micromonosporaceae</taxon>
        <taxon>Micromonospora</taxon>
    </lineage>
</organism>
<evidence type="ECO:0000256" key="1">
    <source>
        <dbReference type="SAM" id="Phobius"/>
    </source>
</evidence>
<dbReference type="EMBL" id="RBKT01000001">
    <property type="protein sequence ID" value="RKR86742.1"/>
    <property type="molecule type" value="Genomic_DNA"/>
</dbReference>
<proteinExistence type="predicted"/>
<keyword evidence="3" id="KW-1185">Reference proteome</keyword>